<accession>A0A0K6HL33</accession>
<dbReference type="Proteomes" id="UP000183900">
    <property type="component" value="Unassembled WGS sequence"/>
</dbReference>
<protein>
    <recommendedName>
        <fullName evidence="4">FlaG protein</fullName>
    </recommendedName>
</protein>
<dbReference type="SUPFAM" id="SSF160214">
    <property type="entry name" value="FlaG-like"/>
    <property type="match status" value="1"/>
</dbReference>
<organism evidence="2 3">
    <name type="scientific">Pannonibacter indicus</name>
    <dbReference type="NCBI Taxonomy" id="466044"/>
    <lineage>
        <taxon>Bacteria</taxon>
        <taxon>Pseudomonadati</taxon>
        <taxon>Pseudomonadota</taxon>
        <taxon>Alphaproteobacteria</taxon>
        <taxon>Hyphomicrobiales</taxon>
        <taxon>Stappiaceae</taxon>
        <taxon>Pannonibacter</taxon>
    </lineage>
</organism>
<gene>
    <name evidence="2" type="ORF">Ga0061067_10181</name>
</gene>
<dbReference type="AlphaFoldDB" id="A0A0K6HL33"/>
<feature type="region of interest" description="Disordered" evidence="1">
    <location>
        <begin position="1"/>
        <end position="79"/>
    </location>
</feature>
<dbReference type="EMBL" id="CYHE01000001">
    <property type="protein sequence ID" value="CUA91772.1"/>
    <property type="molecule type" value="Genomic_DNA"/>
</dbReference>
<feature type="compositionally biased region" description="Polar residues" evidence="1">
    <location>
        <begin position="35"/>
        <end position="62"/>
    </location>
</feature>
<evidence type="ECO:0000313" key="2">
    <source>
        <dbReference type="EMBL" id="CUA91772.1"/>
    </source>
</evidence>
<evidence type="ECO:0000313" key="3">
    <source>
        <dbReference type="Proteomes" id="UP000183900"/>
    </source>
</evidence>
<evidence type="ECO:0000256" key="1">
    <source>
        <dbReference type="SAM" id="MobiDB-lite"/>
    </source>
</evidence>
<proteinExistence type="predicted"/>
<evidence type="ECO:0008006" key="4">
    <source>
        <dbReference type="Google" id="ProtNLM"/>
    </source>
</evidence>
<sequence>MDTGAIRPSLTAYAAVTPATRAPEQNEPAAKTELPGSQTVRPSGNSERQRQLAENGNQQSVPTPLVSREIVRKNTLDPESQSFIYVAMDRETGEVVQQIPSETLRKLRAYAKAGDEPADPQSSSTVQRTA</sequence>
<reference evidence="3" key="1">
    <citation type="submission" date="2015-08" db="EMBL/GenBank/DDBJ databases">
        <authorList>
            <person name="Varghese N."/>
        </authorList>
    </citation>
    <scope>NUCLEOTIDE SEQUENCE [LARGE SCALE GENOMIC DNA]</scope>
    <source>
        <strain evidence="3">DSM 23407</strain>
    </source>
</reference>
<keyword evidence="3" id="KW-1185">Reference proteome</keyword>
<feature type="compositionally biased region" description="Polar residues" evidence="1">
    <location>
        <begin position="120"/>
        <end position="130"/>
    </location>
</feature>
<dbReference type="InterPro" id="IPR035924">
    <property type="entry name" value="FlaG-like_sf"/>
</dbReference>
<name>A0A0K6HL33_9HYPH</name>
<feature type="region of interest" description="Disordered" evidence="1">
    <location>
        <begin position="110"/>
        <end position="130"/>
    </location>
</feature>